<gene>
    <name evidence="7" type="ORF">G5C65_04960</name>
</gene>
<dbReference type="EMBL" id="JAAKZZ010000029">
    <property type="protein sequence ID" value="NGO67714.1"/>
    <property type="molecule type" value="Genomic_DNA"/>
</dbReference>
<dbReference type="InterPro" id="IPR002220">
    <property type="entry name" value="DapA-like"/>
</dbReference>
<sequence length="299" mass="29862">MTTASDLTGIHVPLVTPFTADGTVAADALAGLAHSALDAGAAGIVALGTTGEAAALDAAERRTVLDVCGAVCRERGAPLTVGTGSSDTRATAEALRALERDAPDASYALVPVPPYTRPAEDGVVAHFAHVAGHSPVPVLVYHIPYRTGCALSAAALRRLAGVPGVAGTKLALGGVDGTAVDLLADPPAGFAVLGGDDLFVSPLLALGAPGGILAAAHLRTARWAELAAAWRAGEADRARALTGPLVRLARALFAEPNPAVTKAVLHAQGRLPSPAVRLPLLPAGDAAVRAALEAYEAAA</sequence>
<evidence type="ECO:0000256" key="1">
    <source>
        <dbReference type="ARBA" id="ARBA00007592"/>
    </source>
</evidence>
<dbReference type="Pfam" id="PF00701">
    <property type="entry name" value="DHDPS"/>
    <property type="match status" value="1"/>
</dbReference>
<feature type="active site" description="Schiff-base intermediate with substrate" evidence="5">
    <location>
        <position position="169"/>
    </location>
</feature>
<dbReference type="AlphaFoldDB" id="A0A6G4WT41"/>
<reference evidence="7 8" key="1">
    <citation type="submission" date="2020-02" db="EMBL/GenBank/DDBJ databases">
        <title>Whole-genome analyses of novel actinobacteria.</title>
        <authorList>
            <person name="Sahin N."/>
            <person name="Tatar D."/>
        </authorList>
    </citation>
    <scope>NUCLEOTIDE SEQUENCE [LARGE SCALE GENOMIC DNA]</scope>
    <source>
        <strain evidence="7 8">SB3404</strain>
    </source>
</reference>
<dbReference type="Gene3D" id="3.20.20.70">
    <property type="entry name" value="Aldolase class I"/>
    <property type="match status" value="1"/>
</dbReference>
<feature type="binding site" evidence="6">
    <location>
        <position position="50"/>
    </location>
    <ligand>
        <name>pyruvate</name>
        <dbReference type="ChEBI" id="CHEBI:15361"/>
    </ligand>
</feature>
<evidence type="ECO:0000256" key="4">
    <source>
        <dbReference type="PIRNR" id="PIRNR001365"/>
    </source>
</evidence>
<dbReference type="RefSeq" id="WP_165297373.1">
    <property type="nucleotide sequence ID" value="NZ_JAAKZZ010000029.1"/>
</dbReference>
<dbReference type="GO" id="GO:0008840">
    <property type="term" value="F:4-hydroxy-tetrahydrodipicolinate synthase activity"/>
    <property type="evidence" value="ECO:0007669"/>
    <property type="project" value="TreeGrafter"/>
</dbReference>
<organism evidence="7 8">
    <name type="scientific">Streptomyces boncukensis</name>
    <dbReference type="NCBI Taxonomy" id="2711219"/>
    <lineage>
        <taxon>Bacteria</taxon>
        <taxon>Bacillati</taxon>
        <taxon>Actinomycetota</taxon>
        <taxon>Actinomycetes</taxon>
        <taxon>Kitasatosporales</taxon>
        <taxon>Streptomycetaceae</taxon>
        <taxon>Streptomyces</taxon>
    </lineage>
</organism>
<dbReference type="PANTHER" id="PTHR12128:SF66">
    <property type="entry name" value="4-HYDROXY-2-OXOGLUTARATE ALDOLASE, MITOCHONDRIAL"/>
    <property type="match status" value="1"/>
</dbReference>
<dbReference type="Proteomes" id="UP000477722">
    <property type="component" value="Unassembled WGS sequence"/>
</dbReference>
<evidence type="ECO:0000313" key="7">
    <source>
        <dbReference type="EMBL" id="NGO67714.1"/>
    </source>
</evidence>
<accession>A0A6G4WT41</accession>
<protein>
    <submittedName>
        <fullName evidence="7">4-hydroxy-tetrahydrodipicolinate synthase</fullName>
    </submittedName>
</protein>
<keyword evidence="8" id="KW-1185">Reference proteome</keyword>
<keyword evidence="2 4" id="KW-0456">Lyase</keyword>
<evidence type="ECO:0000256" key="6">
    <source>
        <dbReference type="PIRSR" id="PIRSR001365-2"/>
    </source>
</evidence>
<dbReference type="SUPFAM" id="SSF51569">
    <property type="entry name" value="Aldolase"/>
    <property type="match status" value="1"/>
</dbReference>
<dbReference type="InterPro" id="IPR013785">
    <property type="entry name" value="Aldolase_TIM"/>
</dbReference>
<evidence type="ECO:0000256" key="3">
    <source>
        <dbReference type="ARBA" id="ARBA00023270"/>
    </source>
</evidence>
<dbReference type="InterPro" id="IPR020624">
    <property type="entry name" value="Schiff_base-form_aldolases_CS"/>
</dbReference>
<feature type="active site" description="Proton donor/acceptor" evidence="5">
    <location>
        <position position="141"/>
    </location>
</feature>
<evidence type="ECO:0000256" key="2">
    <source>
        <dbReference type="ARBA" id="ARBA00023239"/>
    </source>
</evidence>
<comment type="similarity">
    <text evidence="1 4">Belongs to the DapA family.</text>
</comment>
<proteinExistence type="inferred from homology"/>
<dbReference type="PIRSF" id="PIRSF001365">
    <property type="entry name" value="DHDPS"/>
    <property type="match status" value="1"/>
</dbReference>
<evidence type="ECO:0000256" key="5">
    <source>
        <dbReference type="PIRSR" id="PIRSR001365-1"/>
    </source>
</evidence>
<dbReference type="PROSITE" id="PS00665">
    <property type="entry name" value="DHDPS_1"/>
    <property type="match status" value="1"/>
</dbReference>
<dbReference type="PRINTS" id="PR00146">
    <property type="entry name" value="DHPICSNTHASE"/>
</dbReference>
<feature type="binding site" evidence="6">
    <location>
        <position position="212"/>
    </location>
    <ligand>
        <name>pyruvate</name>
        <dbReference type="ChEBI" id="CHEBI:15361"/>
    </ligand>
</feature>
<comment type="caution">
    <text evidence="7">The sequence shown here is derived from an EMBL/GenBank/DDBJ whole genome shotgun (WGS) entry which is preliminary data.</text>
</comment>
<dbReference type="SMART" id="SM01130">
    <property type="entry name" value="DHDPS"/>
    <property type="match status" value="1"/>
</dbReference>
<dbReference type="PANTHER" id="PTHR12128">
    <property type="entry name" value="DIHYDRODIPICOLINATE SYNTHASE"/>
    <property type="match status" value="1"/>
</dbReference>
<keyword evidence="3" id="KW-0704">Schiff base</keyword>
<evidence type="ECO:0000313" key="8">
    <source>
        <dbReference type="Proteomes" id="UP000477722"/>
    </source>
</evidence>
<name>A0A6G4WT41_9ACTN</name>